<dbReference type="InterPro" id="IPR006059">
    <property type="entry name" value="SBP"/>
</dbReference>
<dbReference type="GO" id="GO:0015768">
    <property type="term" value="P:maltose transport"/>
    <property type="evidence" value="ECO:0007669"/>
    <property type="project" value="TreeGrafter"/>
</dbReference>
<gene>
    <name evidence="5" type="primary">mdxE</name>
    <name evidence="5" type="ORF">EUAN_14680</name>
</gene>
<dbReference type="Gene3D" id="3.40.190.10">
    <property type="entry name" value="Periplasmic binding protein-like II"/>
    <property type="match status" value="2"/>
</dbReference>
<evidence type="ECO:0000256" key="4">
    <source>
        <dbReference type="SAM" id="SignalP"/>
    </source>
</evidence>
<evidence type="ECO:0000256" key="1">
    <source>
        <dbReference type="ARBA" id="ARBA00008520"/>
    </source>
</evidence>
<dbReference type="PANTHER" id="PTHR30061">
    <property type="entry name" value="MALTOSE-BINDING PERIPLASMIC PROTEIN"/>
    <property type="match status" value="1"/>
</dbReference>
<dbReference type="AlphaFoldDB" id="A0A1S1V6L1"/>
<dbReference type="Pfam" id="PF13416">
    <property type="entry name" value="SBP_bac_8"/>
    <property type="match status" value="1"/>
</dbReference>
<dbReference type="PROSITE" id="PS51257">
    <property type="entry name" value="PROKAR_LIPOPROTEIN"/>
    <property type="match status" value="1"/>
</dbReference>
<comment type="caution">
    <text evidence="5">The sequence shown here is derived from an EMBL/GenBank/DDBJ whole genome shotgun (WGS) entry which is preliminary data.</text>
</comment>
<comment type="similarity">
    <text evidence="1">Belongs to the bacterial solute-binding protein 1 family.</text>
</comment>
<dbReference type="CDD" id="cd13585">
    <property type="entry name" value="PBP2_TMBP_like"/>
    <property type="match status" value="1"/>
</dbReference>
<evidence type="ECO:0000313" key="6">
    <source>
        <dbReference type="Proteomes" id="UP000180254"/>
    </source>
</evidence>
<evidence type="ECO:0000256" key="2">
    <source>
        <dbReference type="ARBA" id="ARBA00022448"/>
    </source>
</evidence>
<evidence type="ECO:0000256" key="3">
    <source>
        <dbReference type="ARBA" id="ARBA00022729"/>
    </source>
</evidence>
<dbReference type="GO" id="GO:1901982">
    <property type="term" value="F:maltose binding"/>
    <property type="evidence" value="ECO:0007669"/>
    <property type="project" value="TreeGrafter"/>
</dbReference>
<sequence>MKRRFKSAIALMATALLSVSMVACSGNEKEGGESEVEKGETQALQIFIPGYEDELWKGLYDAGINDFEKENGVEVEVIPAGWDEANSKIVSLIQANEAPDVMITGTRSLRQFSEMGAIESLDGFITDDFKAERVENVLETAKIDGKQYGIPLAFSSRALYYRTDLIEKAPTTWDELLAAAEKVKSENPEMYGFAVPTDITSGTDELFNFIYQNGGSATDESGNIKLNTPENVATLEYLKKFNDAGLIPDPVSTARADQAQMFQNGDLAMFVSGPWEKKVLDESAEKAPYGVALLPAGQKMAETLVTDSFSISSQSENKELAWKLVEHMGKFEYQNAYDEAIGFFPILKAEEGEARYQDEFLKPFKEMIQHGVPEPHVPVWDTFNKEFTEAVQKVMTGAATAEEALKSAEEELLKN</sequence>
<name>A0A1S1V6L1_9FIRM</name>
<dbReference type="GO" id="GO:0042956">
    <property type="term" value="P:maltodextrin transmembrane transport"/>
    <property type="evidence" value="ECO:0007669"/>
    <property type="project" value="TreeGrafter"/>
</dbReference>
<feature type="signal peptide" evidence="4">
    <location>
        <begin position="1"/>
        <end position="25"/>
    </location>
</feature>
<dbReference type="Proteomes" id="UP000180254">
    <property type="component" value="Unassembled WGS sequence"/>
</dbReference>
<dbReference type="EMBL" id="MKIE01000005">
    <property type="protein sequence ID" value="OHW62020.1"/>
    <property type="molecule type" value="Genomic_DNA"/>
</dbReference>
<accession>A0A1S1V6L1</accession>
<dbReference type="PANTHER" id="PTHR30061:SF50">
    <property type="entry name" value="MALTOSE_MALTODEXTRIN-BINDING PERIPLASMIC PROTEIN"/>
    <property type="match status" value="1"/>
</dbReference>
<dbReference type="GO" id="GO:0055052">
    <property type="term" value="C:ATP-binding cassette (ABC) transporter complex, substrate-binding subunit-containing"/>
    <property type="evidence" value="ECO:0007669"/>
    <property type="project" value="TreeGrafter"/>
</dbReference>
<dbReference type="OrthoDB" id="42940at2"/>
<feature type="chain" id="PRO_5038376680" evidence="4">
    <location>
        <begin position="26"/>
        <end position="415"/>
    </location>
</feature>
<evidence type="ECO:0000313" key="5">
    <source>
        <dbReference type="EMBL" id="OHW62020.1"/>
    </source>
</evidence>
<keyword evidence="3 4" id="KW-0732">Signal</keyword>
<dbReference type="SUPFAM" id="SSF53850">
    <property type="entry name" value="Periplasmic binding protein-like II"/>
    <property type="match status" value="1"/>
</dbReference>
<keyword evidence="2" id="KW-0813">Transport</keyword>
<dbReference type="STRING" id="39480.EUAN_14680"/>
<dbReference type="RefSeq" id="WP_071063200.1">
    <property type="nucleotide sequence ID" value="NZ_MKIE01000005.1"/>
</dbReference>
<reference evidence="5 6" key="1">
    <citation type="submission" date="2016-09" db="EMBL/GenBank/DDBJ databases">
        <title>Genome sequence of Eubacterium angustum.</title>
        <authorList>
            <person name="Poehlein A."/>
            <person name="Daniel R."/>
        </authorList>
    </citation>
    <scope>NUCLEOTIDE SEQUENCE [LARGE SCALE GENOMIC DNA]</scope>
    <source>
        <strain evidence="5 6">DSM 1989</strain>
    </source>
</reference>
<keyword evidence="6" id="KW-1185">Reference proteome</keyword>
<organism evidence="5 6">
    <name type="scientific">Andreesenia angusta</name>
    <dbReference type="NCBI Taxonomy" id="39480"/>
    <lineage>
        <taxon>Bacteria</taxon>
        <taxon>Bacillati</taxon>
        <taxon>Bacillota</taxon>
        <taxon>Tissierellia</taxon>
        <taxon>Tissierellales</taxon>
        <taxon>Gottschalkiaceae</taxon>
        <taxon>Andreesenia</taxon>
    </lineage>
</organism>
<protein>
    <submittedName>
        <fullName evidence="5">Maltodextrin-binding protein MdxE</fullName>
    </submittedName>
</protein>
<proteinExistence type="inferred from homology"/>